<evidence type="ECO:0000313" key="5">
    <source>
        <dbReference type="Proteomes" id="UP001595859"/>
    </source>
</evidence>
<dbReference type="Gene3D" id="3.40.50.620">
    <property type="entry name" value="HUPs"/>
    <property type="match status" value="1"/>
</dbReference>
<dbReference type="PANTHER" id="PTHR46268">
    <property type="entry name" value="STRESS RESPONSE PROTEIN NHAX"/>
    <property type="match status" value="1"/>
</dbReference>
<feature type="compositionally biased region" description="Basic and acidic residues" evidence="2">
    <location>
        <begin position="248"/>
        <end position="264"/>
    </location>
</feature>
<keyword evidence="5" id="KW-1185">Reference proteome</keyword>
<name>A0ABV9S2K4_9PSEU</name>
<evidence type="ECO:0000256" key="2">
    <source>
        <dbReference type="SAM" id="MobiDB-lite"/>
    </source>
</evidence>
<protein>
    <submittedName>
        <fullName evidence="4">Universal stress protein</fullName>
    </submittedName>
</protein>
<organism evidence="4 5">
    <name type="scientific">Actinophytocola glycyrrhizae</name>
    <dbReference type="NCBI Taxonomy" id="2044873"/>
    <lineage>
        <taxon>Bacteria</taxon>
        <taxon>Bacillati</taxon>
        <taxon>Actinomycetota</taxon>
        <taxon>Actinomycetes</taxon>
        <taxon>Pseudonocardiales</taxon>
        <taxon>Pseudonocardiaceae</taxon>
    </lineage>
</organism>
<comment type="similarity">
    <text evidence="1">Belongs to the universal stress protein A family.</text>
</comment>
<dbReference type="CDD" id="cd23659">
    <property type="entry name" value="USP_At3g01520-like"/>
    <property type="match status" value="1"/>
</dbReference>
<evidence type="ECO:0000256" key="1">
    <source>
        <dbReference type="ARBA" id="ARBA00008791"/>
    </source>
</evidence>
<feature type="region of interest" description="Disordered" evidence="2">
    <location>
        <begin position="235"/>
        <end position="334"/>
    </location>
</feature>
<feature type="domain" description="UspA" evidence="3">
    <location>
        <begin position="28"/>
        <end position="155"/>
    </location>
</feature>
<dbReference type="InterPro" id="IPR006015">
    <property type="entry name" value="Universal_stress_UspA"/>
</dbReference>
<dbReference type="PRINTS" id="PR01438">
    <property type="entry name" value="UNVRSLSTRESS"/>
</dbReference>
<evidence type="ECO:0000259" key="3">
    <source>
        <dbReference type="Pfam" id="PF00582"/>
    </source>
</evidence>
<accession>A0ABV9S2K4</accession>
<gene>
    <name evidence="4" type="ORF">ACFPCV_20465</name>
</gene>
<dbReference type="SUPFAM" id="SSF52402">
    <property type="entry name" value="Adenine nucleotide alpha hydrolases-like"/>
    <property type="match status" value="1"/>
</dbReference>
<evidence type="ECO:0000313" key="4">
    <source>
        <dbReference type="EMBL" id="MFC4855892.1"/>
    </source>
</evidence>
<dbReference type="InterPro" id="IPR006016">
    <property type="entry name" value="UspA"/>
</dbReference>
<dbReference type="Proteomes" id="UP001595859">
    <property type="component" value="Unassembled WGS sequence"/>
</dbReference>
<dbReference type="EMBL" id="JBHSIS010000009">
    <property type="protein sequence ID" value="MFC4855892.1"/>
    <property type="molecule type" value="Genomic_DNA"/>
</dbReference>
<feature type="compositionally biased region" description="Basic residues" evidence="2">
    <location>
        <begin position="306"/>
        <end position="317"/>
    </location>
</feature>
<dbReference type="RefSeq" id="WP_378057860.1">
    <property type="nucleotide sequence ID" value="NZ_JBHSIS010000009.1"/>
</dbReference>
<reference evidence="5" key="1">
    <citation type="journal article" date="2019" name="Int. J. Syst. Evol. Microbiol.">
        <title>The Global Catalogue of Microorganisms (GCM) 10K type strain sequencing project: providing services to taxonomists for standard genome sequencing and annotation.</title>
        <authorList>
            <consortium name="The Broad Institute Genomics Platform"/>
            <consortium name="The Broad Institute Genome Sequencing Center for Infectious Disease"/>
            <person name="Wu L."/>
            <person name="Ma J."/>
        </authorList>
    </citation>
    <scope>NUCLEOTIDE SEQUENCE [LARGE SCALE GENOMIC DNA]</scope>
    <source>
        <strain evidence="5">ZS-22-S1</strain>
    </source>
</reference>
<comment type="caution">
    <text evidence="4">The sequence shown here is derived from an EMBL/GenBank/DDBJ whole genome shotgun (WGS) entry which is preliminary data.</text>
</comment>
<sequence>MAGPVRRRGGPATVLIGRRGHRGAGGGVRLARRRGAVRRCLRRAAPRVQPAPVPGMGDQLPLLLPPADLYAQELAEQGRKWLSAARDVALQAAPNLDVDTELRTGQPGEQLVAETEDAGLIVVGSRGLGGFRSLLLGSVANALTAHGPCPVVVMRGRPAGAAPPELERRQVLRGGRVRQPVHGTGPAECGQRDPEVVQRRSTADQQIPTIRVDGGYLPGPVGEQVDRLVTDQPMPRLGVVNRGGSNGKSDRGPQRLTVRSHDGHGGSPDGAAVSPFTLVRSGRRCQGPKPSPPGHLVTTRGATLVRQRRTHERRGNKHREPCGHAHRHGTRCRS</sequence>
<feature type="compositionally biased region" description="Basic residues" evidence="2">
    <location>
        <begin position="324"/>
        <end position="334"/>
    </location>
</feature>
<dbReference type="InterPro" id="IPR014729">
    <property type="entry name" value="Rossmann-like_a/b/a_fold"/>
</dbReference>
<dbReference type="Pfam" id="PF00582">
    <property type="entry name" value="Usp"/>
    <property type="match status" value="1"/>
</dbReference>
<proteinExistence type="inferred from homology"/>
<dbReference type="PANTHER" id="PTHR46268:SF6">
    <property type="entry name" value="UNIVERSAL STRESS PROTEIN UP12"/>
    <property type="match status" value="1"/>
</dbReference>